<feature type="non-terminal residue" evidence="2">
    <location>
        <position position="151"/>
    </location>
</feature>
<dbReference type="SUPFAM" id="SSF54236">
    <property type="entry name" value="Ubiquitin-like"/>
    <property type="match status" value="1"/>
</dbReference>
<keyword evidence="3" id="KW-1185">Reference proteome</keyword>
<protein>
    <recommendedName>
        <fullName evidence="1">Ubiquitin-like domain-containing protein</fullName>
    </recommendedName>
</protein>
<dbReference type="InterPro" id="IPR051658">
    <property type="entry name" value="UBLCP1"/>
</dbReference>
<dbReference type="EMBL" id="JAHRHJ020000009">
    <property type="protein sequence ID" value="KAH9301534.1"/>
    <property type="molecule type" value="Genomic_DNA"/>
</dbReference>
<dbReference type="InterPro" id="IPR029071">
    <property type="entry name" value="Ubiquitin-like_domsf"/>
</dbReference>
<dbReference type="InterPro" id="IPR000626">
    <property type="entry name" value="Ubiquitin-like_dom"/>
</dbReference>
<comment type="caution">
    <text evidence="2">The sequence shown here is derived from an EMBL/GenBank/DDBJ whole genome shotgun (WGS) entry which is preliminary data.</text>
</comment>
<evidence type="ECO:0000313" key="2">
    <source>
        <dbReference type="EMBL" id="KAH9301534.1"/>
    </source>
</evidence>
<dbReference type="PANTHER" id="PTHR48493">
    <property type="entry name" value="UBIQUITIN-LIKE DOMAIN-CONTAINING CTD PHOSPHATASE 1"/>
    <property type="match status" value="1"/>
</dbReference>
<evidence type="ECO:0000313" key="3">
    <source>
        <dbReference type="Proteomes" id="UP000824469"/>
    </source>
</evidence>
<dbReference type="AlphaFoldDB" id="A0AA38CR41"/>
<dbReference type="GO" id="GO:0090364">
    <property type="term" value="P:regulation of proteasome assembly"/>
    <property type="evidence" value="ECO:0007669"/>
    <property type="project" value="InterPro"/>
</dbReference>
<dbReference type="PANTHER" id="PTHR48493:SF1">
    <property type="entry name" value="UBIQUITIN-LIKE DOMAIN-CONTAINING CTD PHOSPHATASE 1"/>
    <property type="match status" value="1"/>
</dbReference>
<dbReference type="SMART" id="SM00213">
    <property type="entry name" value="UBQ"/>
    <property type="match status" value="1"/>
</dbReference>
<dbReference type="Gene3D" id="3.10.20.90">
    <property type="entry name" value="Phosphatidylinositol 3-kinase Catalytic Subunit, Chain A, domain 1"/>
    <property type="match status" value="1"/>
</dbReference>
<sequence length="151" mass="17030">SIERGRESCLWKMACLEGSSSASASASESESLEEISVVVKWKGREYRVQVCGDESVGELKRRICEVTNVLPKRQKLLCPLKFNDATLFSTLSLKSSLKITMMGTVEDEIIVDPVDSPKIIDDFELGQDDAAEIKDKEVNKQKLKRRIEQYK</sequence>
<dbReference type="OMA" id="ILEILWF"/>
<dbReference type="Pfam" id="PF00240">
    <property type="entry name" value="ubiquitin"/>
    <property type="match status" value="1"/>
</dbReference>
<organism evidence="2 3">
    <name type="scientific">Taxus chinensis</name>
    <name type="common">Chinese yew</name>
    <name type="synonym">Taxus wallichiana var. chinensis</name>
    <dbReference type="NCBI Taxonomy" id="29808"/>
    <lineage>
        <taxon>Eukaryota</taxon>
        <taxon>Viridiplantae</taxon>
        <taxon>Streptophyta</taxon>
        <taxon>Embryophyta</taxon>
        <taxon>Tracheophyta</taxon>
        <taxon>Spermatophyta</taxon>
        <taxon>Pinopsida</taxon>
        <taxon>Pinidae</taxon>
        <taxon>Conifers II</taxon>
        <taxon>Cupressales</taxon>
        <taxon>Taxaceae</taxon>
        <taxon>Taxus</taxon>
    </lineage>
</organism>
<reference evidence="2 3" key="1">
    <citation type="journal article" date="2021" name="Nat. Plants">
        <title>The Taxus genome provides insights into paclitaxel biosynthesis.</title>
        <authorList>
            <person name="Xiong X."/>
            <person name="Gou J."/>
            <person name="Liao Q."/>
            <person name="Li Y."/>
            <person name="Zhou Q."/>
            <person name="Bi G."/>
            <person name="Li C."/>
            <person name="Du R."/>
            <person name="Wang X."/>
            <person name="Sun T."/>
            <person name="Guo L."/>
            <person name="Liang H."/>
            <person name="Lu P."/>
            <person name="Wu Y."/>
            <person name="Zhang Z."/>
            <person name="Ro D.K."/>
            <person name="Shang Y."/>
            <person name="Huang S."/>
            <person name="Yan J."/>
        </authorList>
    </citation>
    <scope>NUCLEOTIDE SEQUENCE [LARGE SCALE GENOMIC DNA]</scope>
    <source>
        <strain evidence="2">Ta-2019</strain>
    </source>
</reference>
<gene>
    <name evidence="2" type="ORF">KI387_013117</name>
</gene>
<evidence type="ECO:0000259" key="1">
    <source>
        <dbReference type="SMART" id="SM00213"/>
    </source>
</evidence>
<accession>A0AA38CR41</accession>
<feature type="non-terminal residue" evidence="2">
    <location>
        <position position="1"/>
    </location>
</feature>
<feature type="domain" description="Ubiquitin-like" evidence="1">
    <location>
        <begin position="35"/>
        <end position="104"/>
    </location>
</feature>
<proteinExistence type="predicted"/>
<dbReference type="Proteomes" id="UP000824469">
    <property type="component" value="Unassembled WGS sequence"/>
</dbReference>
<name>A0AA38CR41_TAXCH</name>